<keyword evidence="5" id="KW-0119">Carbohydrate metabolism</keyword>
<dbReference type="PANTHER" id="PTHR30246:SF1">
    <property type="entry name" value="2-DEHYDRO-3-DEOXY-6-PHOSPHOGALACTONATE ALDOLASE-RELATED"/>
    <property type="match status" value="1"/>
</dbReference>
<reference evidence="6" key="1">
    <citation type="journal article" date="2014" name="Int. J. Syst. Evol. Microbiol.">
        <title>Complete genome sequence of Corynebacterium casei LMG S-19264T (=DSM 44701T), isolated from a smear-ripened cheese.</title>
        <authorList>
            <consortium name="US DOE Joint Genome Institute (JGI-PGF)"/>
            <person name="Walter F."/>
            <person name="Albersmeier A."/>
            <person name="Kalinowski J."/>
            <person name="Ruckert C."/>
        </authorList>
    </citation>
    <scope>NUCLEOTIDE SEQUENCE</scope>
    <source>
        <strain evidence="6">KCTC 42651</strain>
    </source>
</reference>
<dbReference type="GO" id="GO:0016829">
    <property type="term" value="F:lyase activity"/>
    <property type="evidence" value="ECO:0007669"/>
    <property type="project" value="UniProtKB-KW"/>
</dbReference>
<proteinExistence type="inferred from homology"/>
<accession>A0A918XV92</accession>
<dbReference type="Pfam" id="PF01081">
    <property type="entry name" value="Aldolase"/>
    <property type="match status" value="1"/>
</dbReference>
<organism evidence="6 7">
    <name type="scientific">Thalassobaculum fulvum</name>
    <dbReference type="NCBI Taxonomy" id="1633335"/>
    <lineage>
        <taxon>Bacteria</taxon>
        <taxon>Pseudomonadati</taxon>
        <taxon>Pseudomonadota</taxon>
        <taxon>Alphaproteobacteria</taxon>
        <taxon>Rhodospirillales</taxon>
        <taxon>Thalassobaculaceae</taxon>
        <taxon>Thalassobaculum</taxon>
    </lineage>
</organism>
<keyword evidence="4" id="KW-0456">Lyase</keyword>
<dbReference type="NCBIfam" id="NF004325">
    <property type="entry name" value="PRK05718.1"/>
    <property type="match status" value="1"/>
</dbReference>
<evidence type="ECO:0000256" key="4">
    <source>
        <dbReference type="ARBA" id="ARBA00023239"/>
    </source>
</evidence>
<dbReference type="Proteomes" id="UP000630353">
    <property type="component" value="Unassembled WGS sequence"/>
</dbReference>
<protein>
    <submittedName>
        <fullName evidence="6">Ketohydroxyglutarate aldolase</fullName>
    </submittedName>
</protein>
<dbReference type="PANTHER" id="PTHR30246">
    <property type="entry name" value="2-KETO-3-DEOXY-6-PHOSPHOGLUCONATE ALDOLASE"/>
    <property type="match status" value="1"/>
</dbReference>
<dbReference type="CDD" id="cd00452">
    <property type="entry name" value="KDPG_aldolase"/>
    <property type="match status" value="1"/>
</dbReference>
<name>A0A918XV92_9PROT</name>
<dbReference type="PROSITE" id="PS00160">
    <property type="entry name" value="ALDOLASE_KDPG_KHG_2"/>
    <property type="match status" value="1"/>
</dbReference>
<gene>
    <name evidence="6" type="ORF">GCM10017083_36880</name>
</gene>
<comment type="caution">
    <text evidence="6">The sequence shown here is derived from an EMBL/GenBank/DDBJ whole genome shotgun (WGS) entry which is preliminary data.</text>
</comment>
<sequence>MGDSAMNVRDILKAGPVIPVVTIDDAARGPGLARALLAGGIRVIEVTMRTPAALDAVRAIRAEVPDAIVGVGTLLDRAQIAPAVEAGAAFAVSPGLDVELVAPVTAAGLAYLPGVQTVSEAMAARKAGLDTLKFFPAKAAGGTYALDQIRPVLPDIAFCPTGGIGAADAPEYLGLPNVLCVGGSFPAPTDAIRDGDWARIENLARQAAALRG</sequence>
<evidence type="ECO:0000256" key="3">
    <source>
        <dbReference type="ARBA" id="ARBA00011233"/>
    </source>
</evidence>
<dbReference type="SUPFAM" id="SSF51569">
    <property type="entry name" value="Aldolase"/>
    <property type="match status" value="1"/>
</dbReference>
<dbReference type="InterPro" id="IPR031338">
    <property type="entry name" value="KDPG/KHG_AS_2"/>
</dbReference>
<dbReference type="Gene3D" id="3.20.20.70">
    <property type="entry name" value="Aldolase class I"/>
    <property type="match status" value="1"/>
</dbReference>
<dbReference type="InterPro" id="IPR000887">
    <property type="entry name" value="Aldlse_KDPG_KHG"/>
</dbReference>
<comment type="similarity">
    <text evidence="2">Belongs to the KHG/KDPG aldolase family.</text>
</comment>
<comment type="pathway">
    <text evidence="1">Carbohydrate acid metabolism.</text>
</comment>
<reference evidence="6" key="2">
    <citation type="submission" date="2020-09" db="EMBL/GenBank/DDBJ databases">
        <authorList>
            <person name="Sun Q."/>
            <person name="Kim S."/>
        </authorList>
    </citation>
    <scope>NUCLEOTIDE SEQUENCE</scope>
    <source>
        <strain evidence="6">KCTC 42651</strain>
    </source>
</reference>
<evidence type="ECO:0000256" key="1">
    <source>
        <dbReference type="ARBA" id="ARBA00004761"/>
    </source>
</evidence>
<dbReference type="AlphaFoldDB" id="A0A918XV92"/>
<dbReference type="NCBIfam" id="TIGR01182">
    <property type="entry name" value="eda"/>
    <property type="match status" value="1"/>
</dbReference>
<evidence type="ECO:0000256" key="5">
    <source>
        <dbReference type="ARBA" id="ARBA00023277"/>
    </source>
</evidence>
<dbReference type="InterPro" id="IPR013785">
    <property type="entry name" value="Aldolase_TIM"/>
</dbReference>
<keyword evidence="7" id="KW-1185">Reference proteome</keyword>
<comment type="subunit">
    <text evidence="3">Homotrimer.</text>
</comment>
<evidence type="ECO:0000256" key="2">
    <source>
        <dbReference type="ARBA" id="ARBA00006906"/>
    </source>
</evidence>
<evidence type="ECO:0000313" key="6">
    <source>
        <dbReference type="EMBL" id="GHD56625.1"/>
    </source>
</evidence>
<evidence type="ECO:0000313" key="7">
    <source>
        <dbReference type="Proteomes" id="UP000630353"/>
    </source>
</evidence>
<dbReference type="EMBL" id="BMZS01000009">
    <property type="protein sequence ID" value="GHD56625.1"/>
    <property type="molecule type" value="Genomic_DNA"/>
</dbReference>